<keyword evidence="2" id="KW-1133">Transmembrane helix</keyword>
<dbReference type="EMBL" id="JBHLTC010000015">
    <property type="protein sequence ID" value="MFC0625012.1"/>
    <property type="molecule type" value="Genomic_DNA"/>
</dbReference>
<dbReference type="RefSeq" id="WP_380046981.1">
    <property type="nucleotide sequence ID" value="NZ_JBHLTC010000015.1"/>
</dbReference>
<proteinExistence type="predicted"/>
<protein>
    <submittedName>
        <fullName evidence="4">OmpA family protein</fullName>
    </submittedName>
</protein>
<name>A0ABV6QN25_9ACTN</name>
<dbReference type="Pfam" id="PF00691">
    <property type="entry name" value="OmpA"/>
    <property type="match status" value="1"/>
</dbReference>
<dbReference type="Proteomes" id="UP001589890">
    <property type="component" value="Unassembled WGS sequence"/>
</dbReference>
<dbReference type="Gene3D" id="3.40.1520.20">
    <property type="match status" value="1"/>
</dbReference>
<gene>
    <name evidence="4" type="ORF">ACFFGN_13115</name>
</gene>
<dbReference type="InterPro" id="IPR050330">
    <property type="entry name" value="Bact_OuterMem_StrucFunc"/>
</dbReference>
<feature type="transmembrane region" description="Helical" evidence="2">
    <location>
        <begin position="26"/>
        <end position="46"/>
    </location>
</feature>
<organism evidence="4 5">
    <name type="scientific">Kribbella deserti</name>
    <dbReference type="NCBI Taxonomy" id="1926257"/>
    <lineage>
        <taxon>Bacteria</taxon>
        <taxon>Bacillati</taxon>
        <taxon>Actinomycetota</taxon>
        <taxon>Actinomycetes</taxon>
        <taxon>Propionibacteriales</taxon>
        <taxon>Kribbellaceae</taxon>
        <taxon>Kribbella</taxon>
    </lineage>
</organism>
<keyword evidence="2" id="KW-0812">Transmembrane</keyword>
<dbReference type="PROSITE" id="PS51123">
    <property type="entry name" value="OMPA_2"/>
    <property type="match status" value="1"/>
</dbReference>
<feature type="domain" description="OmpA-like" evidence="3">
    <location>
        <begin position="264"/>
        <end position="379"/>
    </location>
</feature>
<accession>A0ABV6QN25</accession>
<dbReference type="InterPro" id="IPR054121">
    <property type="entry name" value="ArfA_BON-like"/>
</dbReference>
<dbReference type="SUPFAM" id="SSF103088">
    <property type="entry name" value="OmpA-like"/>
    <property type="match status" value="1"/>
</dbReference>
<evidence type="ECO:0000256" key="2">
    <source>
        <dbReference type="SAM" id="Phobius"/>
    </source>
</evidence>
<evidence type="ECO:0000259" key="3">
    <source>
        <dbReference type="PROSITE" id="PS51123"/>
    </source>
</evidence>
<dbReference type="Gene3D" id="3.30.1330.60">
    <property type="entry name" value="OmpA-like domain"/>
    <property type="match status" value="1"/>
</dbReference>
<reference evidence="4 5" key="1">
    <citation type="submission" date="2024-09" db="EMBL/GenBank/DDBJ databases">
        <authorList>
            <person name="Sun Q."/>
            <person name="Mori K."/>
        </authorList>
    </citation>
    <scope>NUCLEOTIDE SEQUENCE [LARGE SCALE GENOMIC DNA]</scope>
    <source>
        <strain evidence="4 5">CGMCC 1.15906</strain>
    </source>
</reference>
<comment type="caution">
    <text evidence="4">The sequence shown here is derived from an EMBL/GenBank/DDBJ whole genome shotgun (WGS) entry which is preliminary data.</text>
</comment>
<dbReference type="PANTHER" id="PTHR30329">
    <property type="entry name" value="STATOR ELEMENT OF FLAGELLAR MOTOR COMPLEX"/>
    <property type="match status" value="1"/>
</dbReference>
<sequence>MPASSGDASPGPATPSGLGDRRRPGLLWLLALLLVPVLIAAVVFAVRSGPDEQDLHRRSMEALAAAGITGAKVEFTGRDARVSIDADIDLEQVRQIVAEVDGVGTVSIDPALTAQPTPSPSATTGGGTSVPVEPFAIERTGNTIKVQAVAPDESAKQALLAAARAHLPADGQVVDEVRLDPGVGLPDLQAIGSLLATLARAKGDVAVRYDGKVVTLSGAVPDQATKATASRAAAAAVPGAVLANELDAPNVKPPREIGVCENPQIWLDRFVAQKPVLFRGGTAITTADGQLTVIRVAELLRQCGSVQIQVNGHTDNLGHPSTSLPLSTDRANAVKTQLVHLGIAATRITTKGLGHTQPIAPNDSQAGRIVNRRADFKVR</sequence>
<keyword evidence="5" id="KW-1185">Reference proteome</keyword>
<dbReference type="PANTHER" id="PTHR30329:SF21">
    <property type="entry name" value="LIPOPROTEIN YIAD-RELATED"/>
    <property type="match status" value="1"/>
</dbReference>
<keyword evidence="1 2" id="KW-0472">Membrane</keyword>
<evidence type="ECO:0000313" key="4">
    <source>
        <dbReference type="EMBL" id="MFC0625012.1"/>
    </source>
</evidence>
<evidence type="ECO:0000313" key="5">
    <source>
        <dbReference type="Proteomes" id="UP001589890"/>
    </source>
</evidence>
<evidence type="ECO:0000256" key="1">
    <source>
        <dbReference type="PROSITE-ProRule" id="PRU00473"/>
    </source>
</evidence>
<dbReference type="InterPro" id="IPR006665">
    <property type="entry name" value="OmpA-like"/>
</dbReference>
<dbReference type="InterPro" id="IPR036737">
    <property type="entry name" value="OmpA-like_sf"/>
</dbReference>
<dbReference type="Pfam" id="PF21923">
    <property type="entry name" value="BON_like"/>
    <property type="match status" value="1"/>
</dbReference>
<dbReference type="CDD" id="cd07185">
    <property type="entry name" value="OmpA_C-like"/>
    <property type="match status" value="1"/>
</dbReference>